<dbReference type="Gene3D" id="1.20.1720.10">
    <property type="entry name" value="Multidrug resistance protein D"/>
    <property type="match status" value="1"/>
</dbReference>
<feature type="transmembrane region" description="Helical" evidence="7">
    <location>
        <begin position="521"/>
        <end position="538"/>
    </location>
</feature>
<evidence type="ECO:0000256" key="7">
    <source>
        <dbReference type="SAM" id="Phobius"/>
    </source>
</evidence>
<feature type="transmembrane region" description="Helical" evidence="7">
    <location>
        <begin position="402"/>
        <end position="422"/>
    </location>
</feature>
<feature type="transmembrane region" description="Helical" evidence="7">
    <location>
        <begin position="376"/>
        <end position="396"/>
    </location>
</feature>
<evidence type="ECO:0000256" key="5">
    <source>
        <dbReference type="ARBA" id="ARBA00023136"/>
    </source>
</evidence>
<feature type="transmembrane region" description="Helical" evidence="7">
    <location>
        <begin position="269"/>
        <end position="291"/>
    </location>
</feature>
<dbReference type="PANTHER" id="PTHR23501">
    <property type="entry name" value="MAJOR FACILITATOR SUPERFAMILY"/>
    <property type="match status" value="1"/>
</dbReference>
<comment type="caution">
    <text evidence="9">The sequence shown here is derived from an EMBL/GenBank/DDBJ whole genome shotgun (WGS) entry which is preliminary data.</text>
</comment>
<feature type="transmembrane region" description="Helical" evidence="7">
    <location>
        <begin position="142"/>
        <end position="163"/>
    </location>
</feature>
<feature type="transmembrane region" description="Helical" evidence="7">
    <location>
        <begin position="348"/>
        <end position="369"/>
    </location>
</feature>
<protein>
    <recommendedName>
        <fullName evidence="8">Major facilitator superfamily (MFS) profile domain-containing protein</fullName>
    </recommendedName>
</protein>
<organism evidence="9 10">
    <name type="scientific">Cudoniella acicularis</name>
    <dbReference type="NCBI Taxonomy" id="354080"/>
    <lineage>
        <taxon>Eukaryota</taxon>
        <taxon>Fungi</taxon>
        <taxon>Dikarya</taxon>
        <taxon>Ascomycota</taxon>
        <taxon>Pezizomycotina</taxon>
        <taxon>Leotiomycetes</taxon>
        <taxon>Helotiales</taxon>
        <taxon>Tricladiaceae</taxon>
        <taxon>Cudoniella</taxon>
    </lineage>
</organism>
<evidence type="ECO:0000256" key="2">
    <source>
        <dbReference type="ARBA" id="ARBA00007520"/>
    </source>
</evidence>
<dbReference type="InterPro" id="IPR020846">
    <property type="entry name" value="MFS_dom"/>
</dbReference>
<name>A0A8H4VYS6_9HELO</name>
<dbReference type="PRINTS" id="PR01036">
    <property type="entry name" value="TCRTETB"/>
</dbReference>
<keyword evidence="5 7" id="KW-0472">Membrane</keyword>
<keyword evidence="4 7" id="KW-1133">Transmembrane helix</keyword>
<dbReference type="GO" id="GO:0005886">
    <property type="term" value="C:plasma membrane"/>
    <property type="evidence" value="ECO:0007669"/>
    <property type="project" value="TreeGrafter"/>
</dbReference>
<evidence type="ECO:0000256" key="3">
    <source>
        <dbReference type="ARBA" id="ARBA00022692"/>
    </source>
</evidence>
<evidence type="ECO:0000256" key="1">
    <source>
        <dbReference type="ARBA" id="ARBA00004141"/>
    </source>
</evidence>
<evidence type="ECO:0000313" key="9">
    <source>
        <dbReference type="EMBL" id="KAF4627476.1"/>
    </source>
</evidence>
<dbReference type="Gene3D" id="1.20.1250.20">
    <property type="entry name" value="MFS general substrate transporter like domains"/>
    <property type="match status" value="1"/>
</dbReference>
<comment type="similarity">
    <text evidence="2">Belongs to the major facilitator superfamily. TCR/Tet family.</text>
</comment>
<feature type="transmembrane region" description="Helical" evidence="7">
    <location>
        <begin position="312"/>
        <end position="336"/>
    </location>
</feature>
<keyword evidence="3 7" id="KW-0812">Transmembrane</keyword>
<evidence type="ECO:0000259" key="8">
    <source>
        <dbReference type="PROSITE" id="PS50850"/>
    </source>
</evidence>
<proteinExistence type="inferred from homology"/>
<dbReference type="Pfam" id="PF07690">
    <property type="entry name" value="MFS_1"/>
    <property type="match status" value="1"/>
</dbReference>
<gene>
    <name evidence="9" type="ORF">G7Y89_g10676</name>
</gene>
<feature type="compositionally biased region" description="Polar residues" evidence="6">
    <location>
        <begin position="1"/>
        <end position="10"/>
    </location>
</feature>
<feature type="transmembrane region" description="Helical" evidence="7">
    <location>
        <begin position="175"/>
        <end position="193"/>
    </location>
</feature>
<dbReference type="EMBL" id="JAAMPI010000962">
    <property type="protein sequence ID" value="KAF4627476.1"/>
    <property type="molecule type" value="Genomic_DNA"/>
</dbReference>
<dbReference type="PROSITE" id="PS50850">
    <property type="entry name" value="MFS"/>
    <property type="match status" value="1"/>
</dbReference>
<evidence type="ECO:0000256" key="6">
    <source>
        <dbReference type="SAM" id="MobiDB-lite"/>
    </source>
</evidence>
<reference evidence="9 10" key="1">
    <citation type="submission" date="2020-03" db="EMBL/GenBank/DDBJ databases">
        <title>Draft Genome Sequence of Cudoniella acicularis.</title>
        <authorList>
            <person name="Buettner E."/>
            <person name="Kellner H."/>
        </authorList>
    </citation>
    <scope>NUCLEOTIDE SEQUENCE [LARGE SCALE GENOMIC DNA]</scope>
    <source>
        <strain evidence="9 10">DSM 108380</strain>
    </source>
</reference>
<dbReference type="InterPro" id="IPR011701">
    <property type="entry name" value="MFS"/>
</dbReference>
<dbReference type="OrthoDB" id="10021397at2759"/>
<keyword evidence="10" id="KW-1185">Reference proteome</keyword>
<dbReference type="CDD" id="cd17502">
    <property type="entry name" value="MFS_Azr1_MDR_like"/>
    <property type="match status" value="1"/>
</dbReference>
<accession>A0A8H4VYS6</accession>
<feature type="compositionally biased region" description="Polar residues" evidence="6">
    <location>
        <begin position="27"/>
        <end position="36"/>
    </location>
</feature>
<feature type="compositionally biased region" description="Basic and acidic residues" evidence="6">
    <location>
        <begin position="17"/>
        <end position="26"/>
    </location>
</feature>
<feature type="transmembrane region" description="Helical" evidence="7">
    <location>
        <begin position="117"/>
        <end position="136"/>
    </location>
</feature>
<dbReference type="SUPFAM" id="SSF103473">
    <property type="entry name" value="MFS general substrate transporter"/>
    <property type="match status" value="1"/>
</dbReference>
<dbReference type="Proteomes" id="UP000566819">
    <property type="component" value="Unassembled WGS sequence"/>
</dbReference>
<evidence type="ECO:0000256" key="4">
    <source>
        <dbReference type="ARBA" id="ARBA00022989"/>
    </source>
</evidence>
<feature type="region of interest" description="Disordered" evidence="6">
    <location>
        <begin position="1"/>
        <end position="37"/>
    </location>
</feature>
<dbReference type="AlphaFoldDB" id="A0A8H4VYS6"/>
<feature type="transmembrane region" description="Helical" evidence="7">
    <location>
        <begin position="86"/>
        <end position="105"/>
    </location>
</feature>
<feature type="transmembrane region" description="Helical" evidence="7">
    <location>
        <begin position="205"/>
        <end position="228"/>
    </location>
</feature>
<feature type="transmembrane region" description="Helical" evidence="7">
    <location>
        <begin position="49"/>
        <end position="74"/>
    </location>
</feature>
<feature type="transmembrane region" description="Helical" evidence="7">
    <location>
        <begin position="240"/>
        <end position="263"/>
    </location>
</feature>
<feature type="domain" description="Major facilitator superfamily (MFS) profile" evidence="8">
    <location>
        <begin position="51"/>
        <end position="543"/>
    </location>
</feature>
<comment type="subcellular location">
    <subcellularLocation>
        <location evidence="1">Membrane</location>
        <topology evidence="1">Multi-pass membrane protein</topology>
    </subcellularLocation>
</comment>
<sequence length="571" mass="60838">MTSTMATTPHPTAAKPSSDDLTEKPTTDTVEASEASTPVHKQLAESRRVLVVCSLCMVVFIAALDTVAMTVALPSIVQNLEASDSAYSWIASAYLLAQCVTAPIWGKFSDVFGRKPVLLVANALFFAASLIAALSVNTAMLLVARTAQGVGAGGLLVLANICISDLFSLRERAKYLGLLGAVWAVAVALAPLIGGALTERLSWRWIFWINLPCIALSILLLATFLRVHNQGTTLLAGLKAIDWLGTVLVIAGTTILLVGLQFGGVTYPWSSATVICLLLFGILTLLAFGFVQWRVSTSPLIPSVIFTQRSNIAVLIVCFCQSLAFMASAFFLPLYFQLVLGASSLLSGVWFLPLALTFSVFCVATGVFIRRTGHYLAVIRVGLLAMTLGCGLFVTFPSHADWPRIICFQGVAAIGIGLNFYAPLLALQAHLEPPKIAAGTSAFQFVRMLSNAISLVIGQVIVQSQVQAQSAGLLVADVPPSLMAQLGKGNIIEAVASIRELSPGQQEKLLNILTFGFSRMWIFYSVVSFVGLMASLSITNVRTQSTQVGVKSEEDNIEMGQQAGVEVGSKS</sequence>
<dbReference type="PANTHER" id="PTHR23501:SF102">
    <property type="entry name" value="DRUG TRANSPORTER, PUTATIVE (AFU_ORTHOLOGUE AFUA_3G08530)-RELATED"/>
    <property type="match status" value="1"/>
</dbReference>
<dbReference type="GO" id="GO:0022857">
    <property type="term" value="F:transmembrane transporter activity"/>
    <property type="evidence" value="ECO:0007669"/>
    <property type="project" value="InterPro"/>
</dbReference>
<dbReference type="InterPro" id="IPR036259">
    <property type="entry name" value="MFS_trans_sf"/>
</dbReference>
<evidence type="ECO:0000313" key="10">
    <source>
        <dbReference type="Proteomes" id="UP000566819"/>
    </source>
</evidence>